<dbReference type="EC" id="3.1.3.5" evidence="2"/>
<dbReference type="InterPro" id="IPR008334">
    <property type="entry name" value="5'-Nucleotdase_C"/>
</dbReference>
<dbReference type="PANTHER" id="PTHR11575">
    <property type="entry name" value="5'-NUCLEOTIDASE-RELATED"/>
    <property type="match status" value="1"/>
</dbReference>
<dbReference type="InterPro" id="IPR006179">
    <property type="entry name" value="5_nucleotidase/apyrase"/>
</dbReference>
<dbReference type="InterPro" id="IPR036907">
    <property type="entry name" value="5'-Nucleotdase_C_sf"/>
</dbReference>
<name>A0A6S6S8T3_9BACT</name>
<dbReference type="AlphaFoldDB" id="A0A6S6S8T3"/>
<accession>A0A6S6S8T3</accession>
<dbReference type="GO" id="GO:0009166">
    <property type="term" value="P:nucleotide catabolic process"/>
    <property type="evidence" value="ECO:0007669"/>
    <property type="project" value="InterPro"/>
</dbReference>
<protein>
    <submittedName>
        <fullName evidence="2">5'-nucleotidase (EC)</fullName>
        <ecNumber evidence="2">3.1.3.5</ecNumber>
    </submittedName>
</protein>
<dbReference type="PROSITE" id="PS51257">
    <property type="entry name" value="PROKAR_LIPOPROTEIN"/>
    <property type="match status" value="1"/>
</dbReference>
<proteinExistence type="predicted"/>
<dbReference type="Pfam" id="PF02872">
    <property type="entry name" value="5_nucleotid_C"/>
    <property type="match status" value="1"/>
</dbReference>
<organism evidence="2">
    <name type="scientific">uncultured Aureispira sp</name>
    <dbReference type="NCBI Taxonomy" id="1331704"/>
    <lineage>
        <taxon>Bacteria</taxon>
        <taxon>Pseudomonadati</taxon>
        <taxon>Bacteroidota</taxon>
        <taxon>Saprospiria</taxon>
        <taxon>Saprospirales</taxon>
        <taxon>Saprospiraceae</taxon>
        <taxon>Aureispira</taxon>
        <taxon>environmental samples</taxon>
    </lineage>
</organism>
<gene>
    <name evidence="2" type="ORF">HELGO_WM33296</name>
</gene>
<dbReference type="Gene3D" id="3.90.780.10">
    <property type="entry name" value="5'-Nucleotidase, C-terminal domain"/>
    <property type="match status" value="1"/>
</dbReference>
<dbReference type="PRINTS" id="PR01607">
    <property type="entry name" value="APYRASEFAMLY"/>
</dbReference>
<dbReference type="GO" id="GO:0008253">
    <property type="term" value="F:5'-nucleotidase activity"/>
    <property type="evidence" value="ECO:0007669"/>
    <property type="project" value="UniProtKB-EC"/>
</dbReference>
<dbReference type="PANTHER" id="PTHR11575:SF24">
    <property type="entry name" value="5'-NUCLEOTIDASE"/>
    <property type="match status" value="1"/>
</dbReference>
<feature type="domain" description="5'-Nucleotidase C-terminal" evidence="1">
    <location>
        <begin position="63"/>
        <end position="207"/>
    </location>
</feature>
<evidence type="ECO:0000259" key="1">
    <source>
        <dbReference type="Pfam" id="PF02872"/>
    </source>
</evidence>
<dbReference type="EMBL" id="CACVAQ010000096">
    <property type="protein sequence ID" value="CAA6804203.1"/>
    <property type="molecule type" value="Genomic_DNA"/>
</dbReference>
<keyword evidence="2" id="KW-0378">Hydrolase</keyword>
<dbReference type="SUPFAM" id="SSF55816">
    <property type="entry name" value="5'-nucleotidase (syn. UDP-sugar hydrolase), C-terminal domain"/>
    <property type="match status" value="1"/>
</dbReference>
<evidence type="ECO:0000313" key="2">
    <source>
        <dbReference type="EMBL" id="CAA6804203.1"/>
    </source>
</evidence>
<sequence length="248" mass="27766">MLKSTFFSLCCFLFFVSCQPQTHLVKSDSKSQEIKVLEAEDASVSELIAPYKKDMAKEMNTVIGETAKMLTKGQPESTLGNWAADLSHQKCEGYLDRKIDFAVLNYGGLRITSIPKGPVTKGKIFELMPFDNLLVVIEMKGSELRALFNLIAVKGGWPMSKHIEMTAHRNKAVDLKINGQEVENDKIYSFATNDYIANGGDKCTFLKDKKQIPTGVLLRDAMLEYVEEQTKAGKKLDANLSKRIFVLK</sequence>
<dbReference type="GO" id="GO:0030288">
    <property type="term" value="C:outer membrane-bounded periplasmic space"/>
    <property type="evidence" value="ECO:0007669"/>
    <property type="project" value="TreeGrafter"/>
</dbReference>
<reference evidence="2" key="1">
    <citation type="submission" date="2020-01" db="EMBL/GenBank/DDBJ databases">
        <authorList>
            <person name="Meier V. D."/>
            <person name="Meier V D."/>
        </authorList>
    </citation>
    <scope>NUCLEOTIDE SEQUENCE</scope>
    <source>
        <strain evidence="2">HLG_WM_MAG_10</strain>
    </source>
</reference>